<accession>A0ABV4AIH1</accession>
<evidence type="ECO:0000256" key="5">
    <source>
        <dbReference type="ARBA" id="ARBA00022989"/>
    </source>
</evidence>
<dbReference type="GO" id="GO:0051301">
    <property type="term" value="P:cell division"/>
    <property type="evidence" value="ECO:0007669"/>
    <property type="project" value="UniProtKB-KW"/>
</dbReference>
<organism evidence="10 11">
    <name type="scientific">Isoalcanivorax beigongshangi</name>
    <dbReference type="NCBI Taxonomy" id="3238810"/>
    <lineage>
        <taxon>Bacteria</taxon>
        <taxon>Pseudomonadati</taxon>
        <taxon>Pseudomonadota</taxon>
        <taxon>Gammaproteobacteria</taxon>
        <taxon>Oceanospirillales</taxon>
        <taxon>Alcanivoracaceae</taxon>
        <taxon>Isoalcanivorax</taxon>
    </lineage>
</organism>
<evidence type="ECO:0000256" key="6">
    <source>
        <dbReference type="ARBA" id="ARBA00023136"/>
    </source>
</evidence>
<keyword evidence="8" id="KW-0997">Cell inner membrane</keyword>
<gene>
    <name evidence="8 10" type="primary">ftsL</name>
    <name evidence="10" type="ORF">AB5I84_10735</name>
</gene>
<dbReference type="EMBL" id="JBGCUO010000001">
    <property type="protein sequence ID" value="MEY1662624.1"/>
    <property type="molecule type" value="Genomic_DNA"/>
</dbReference>
<proteinExistence type="inferred from homology"/>
<dbReference type="NCBIfam" id="TIGR02209">
    <property type="entry name" value="ftsL_broad"/>
    <property type="match status" value="1"/>
</dbReference>
<evidence type="ECO:0000256" key="9">
    <source>
        <dbReference type="NCBIfam" id="TIGR02209"/>
    </source>
</evidence>
<evidence type="ECO:0000256" key="4">
    <source>
        <dbReference type="ARBA" id="ARBA00022692"/>
    </source>
</evidence>
<evidence type="ECO:0000256" key="8">
    <source>
        <dbReference type="HAMAP-Rule" id="MF_00910"/>
    </source>
</evidence>
<keyword evidence="11" id="KW-1185">Reference proteome</keyword>
<evidence type="ECO:0000256" key="3">
    <source>
        <dbReference type="ARBA" id="ARBA00022618"/>
    </source>
</evidence>
<comment type="subcellular location">
    <subcellularLocation>
        <location evidence="8">Cell inner membrane</location>
        <topology evidence="8">Single-pass type II membrane protein</topology>
    </subcellularLocation>
    <subcellularLocation>
        <location evidence="1">Cell membrane</location>
        <topology evidence="1">Single-pass type II membrane protein</topology>
    </subcellularLocation>
    <text evidence="8">Localizes to the division septum where it forms a ring structure.</text>
</comment>
<comment type="caution">
    <text evidence="10">The sequence shown here is derived from an EMBL/GenBank/DDBJ whole genome shotgun (WGS) entry which is preliminary data.</text>
</comment>
<dbReference type="Pfam" id="PF04999">
    <property type="entry name" value="FtsL"/>
    <property type="match status" value="1"/>
</dbReference>
<evidence type="ECO:0000256" key="2">
    <source>
        <dbReference type="ARBA" id="ARBA00022475"/>
    </source>
</evidence>
<comment type="similarity">
    <text evidence="8">Belongs to the FtsL family.</text>
</comment>
<keyword evidence="7 8" id="KW-0131">Cell cycle</keyword>
<dbReference type="HAMAP" id="MF_00910">
    <property type="entry name" value="FtsL"/>
    <property type="match status" value="1"/>
</dbReference>
<dbReference type="InterPro" id="IPR011922">
    <property type="entry name" value="Cell_div_FtsL"/>
</dbReference>
<keyword evidence="5 8" id="KW-1133">Transmembrane helix</keyword>
<keyword evidence="6 8" id="KW-0472">Membrane</keyword>
<keyword evidence="2 8" id="KW-1003">Cell membrane</keyword>
<protein>
    <recommendedName>
        <fullName evidence="8 9">Cell division protein FtsL</fullName>
    </recommendedName>
</protein>
<dbReference type="PANTHER" id="PTHR37479">
    <property type="entry name" value="CELL DIVISION PROTEIN FTSL"/>
    <property type="match status" value="1"/>
</dbReference>
<reference evidence="10 11" key="1">
    <citation type="submission" date="2024-07" db="EMBL/GenBank/DDBJ databases">
        <authorList>
            <person name="Ren Q."/>
        </authorList>
    </citation>
    <scope>NUCLEOTIDE SEQUENCE [LARGE SCALE GENOMIC DNA]</scope>
    <source>
        <strain evidence="10 11">REN37</strain>
    </source>
</reference>
<sequence length="96" mass="10844">MAAPGRSAGPSLLVWLVVVAALVVSALWVSYSVHRVRSLTNASQELQRERDRLHTEWGQLLLEQSTWGSFTRVERLARERLDMKQPSAAERVVVHP</sequence>
<comment type="subunit">
    <text evidence="8">Part of a complex composed of FtsB, FtsL and FtsQ.</text>
</comment>
<comment type="function">
    <text evidence="8">Essential cell division protein. May link together the upstream cell division proteins, which are predominantly cytoplasmic, with the downstream cell division proteins, which are predominantly periplasmic.</text>
</comment>
<dbReference type="PANTHER" id="PTHR37479:SF1">
    <property type="entry name" value="CELL DIVISION PROTEIN FTSL"/>
    <property type="match status" value="1"/>
</dbReference>
<keyword evidence="3 8" id="KW-0132">Cell division</keyword>
<evidence type="ECO:0000256" key="7">
    <source>
        <dbReference type="ARBA" id="ARBA00023306"/>
    </source>
</evidence>
<keyword evidence="4 8" id="KW-0812">Transmembrane</keyword>
<dbReference type="Proteomes" id="UP001562065">
    <property type="component" value="Unassembled WGS sequence"/>
</dbReference>
<dbReference type="RefSeq" id="WP_369455855.1">
    <property type="nucleotide sequence ID" value="NZ_JBGCUO010000001.1"/>
</dbReference>
<evidence type="ECO:0000256" key="1">
    <source>
        <dbReference type="ARBA" id="ARBA00004401"/>
    </source>
</evidence>
<evidence type="ECO:0000313" key="11">
    <source>
        <dbReference type="Proteomes" id="UP001562065"/>
    </source>
</evidence>
<name>A0ABV4AIH1_9GAMM</name>
<feature type="transmembrane region" description="Helical" evidence="8">
    <location>
        <begin position="12"/>
        <end position="31"/>
    </location>
</feature>
<evidence type="ECO:0000313" key="10">
    <source>
        <dbReference type="EMBL" id="MEY1662624.1"/>
    </source>
</evidence>